<comment type="caution">
    <text evidence="3">The sequence shown here is derived from an EMBL/GenBank/DDBJ whole genome shotgun (WGS) entry which is preliminary data.</text>
</comment>
<gene>
    <name evidence="3" type="ORF">ABIE13_000806</name>
</gene>
<accession>A0ABV2Q3V6</accession>
<proteinExistence type="predicted"/>
<dbReference type="CDD" id="cd11524">
    <property type="entry name" value="SYLF"/>
    <property type="match status" value="1"/>
</dbReference>
<organism evidence="3 4">
    <name type="scientific">Ottowia thiooxydans</name>
    <dbReference type="NCBI Taxonomy" id="219182"/>
    <lineage>
        <taxon>Bacteria</taxon>
        <taxon>Pseudomonadati</taxon>
        <taxon>Pseudomonadota</taxon>
        <taxon>Betaproteobacteria</taxon>
        <taxon>Burkholderiales</taxon>
        <taxon>Comamonadaceae</taxon>
        <taxon>Ottowia</taxon>
    </lineage>
</organism>
<sequence length="195" mass="19974">MKNRTPFRSACLAAAIALGGFAIVGCTTTPPNAQGAPRADKTSMDSQVDATLARLYNVVPGSREMVQKAAGVLVFPSVVGGSFVVGAEYGRGALRVGGRTTDYYSTTAGSIGFQAGGQSKAIVYVFNSTEALNKFRASNGWSAGADATVTMGRVGANGSVDTQTIQQPVTSFVLTNVGLEVGVSVQGAKINKVTL</sequence>
<keyword evidence="4" id="KW-1185">Reference proteome</keyword>
<dbReference type="InterPro" id="IPR007461">
    <property type="entry name" value="Ysc84_actin-binding"/>
</dbReference>
<evidence type="ECO:0000256" key="1">
    <source>
        <dbReference type="SAM" id="SignalP"/>
    </source>
</evidence>
<dbReference type="Pfam" id="PF04366">
    <property type="entry name" value="Ysc84"/>
    <property type="match status" value="1"/>
</dbReference>
<dbReference type="PROSITE" id="PS51257">
    <property type="entry name" value="PROKAR_LIPOPROTEIN"/>
    <property type="match status" value="1"/>
</dbReference>
<protein>
    <submittedName>
        <fullName evidence="3">Lipid-binding SYLF domain-containing protein</fullName>
    </submittedName>
</protein>
<evidence type="ECO:0000313" key="4">
    <source>
        <dbReference type="Proteomes" id="UP001549320"/>
    </source>
</evidence>
<feature type="domain" description="Ysc84 actin-binding" evidence="2">
    <location>
        <begin position="108"/>
        <end position="191"/>
    </location>
</feature>
<evidence type="ECO:0000313" key="3">
    <source>
        <dbReference type="EMBL" id="MET4575706.1"/>
    </source>
</evidence>
<keyword evidence="1" id="KW-0732">Signal</keyword>
<name>A0ABV2Q3V6_9BURK</name>
<dbReference type="RefSeq" id="WP_354441335.1">
    <property type="nucleotide sequence ID" value="NZ_JBEPSH010000002.1"/>
</dbReference>
<dbReference type="Proteomes" id="UP001549320">
    <property type="component" value="Unassembled WGS sequence"/>
</dbReference>
<feature type="chain" id="PRO_5046947312" evidence="1">
    <location>
        <begin position="25"/>
        <end position="195"/>
    </location>
</feature>
<dbReference type="EMBL" id="JBEPSH010000002">
    <property type="protein sequence ID" value="MET4575706.1"/>
    <property type="molecule type" value="Genomic_DNA"/>
</dbReference>
<evidence type="ECO:0000259" key="2">
    <source>
        <dbReference type="Pfam" id="PF04366"/>
    </source>
</evidence>
<reference evidence="3 4" key="1">
    <citation type="submission" date="2024-06" db="EMBL/GenBank/DDBJ databases">
        <title>Sorghum-associated microbial communities from plants grown in Nebraska, USA.</title>
        <authorList>
            <person name="Schachtman D."/>
        </authorList>
    </citation>
    <scope>NUCLEOTIDE SEQUENCE [LARGE SCALE GENOMIC DNA]</scope>
    <source>
        <strain evidence="3 4">2709</strain>
    </source>
</reference>
<feature type="signal peptide" evidence="1">
    <location>
        <begin position="1"/>
        <end position="24"/>
    </location>
</feature>